<evidence type="ECO:0000313" key="6">
    <source>
        <dbReference type="Proteomes" id="UP001165060"/>
    </source>
</evidence>
<accession>A0ABQ6N2D2</accession>
<dbReference type="PANTHER" id="PTHR21292">
    <property type="entry name" value="EXOCYST COMPLEX COMPONENT SEC6-RELATED"/>
    <property type="match status" value="1"/>
</dbReference>
<evidence type="ECO:0000256" key="4">
    <source>
        <dbReference type="SAM" id="MobiDB-lite"/>
    </source>
</evidence>
<organism evidence="5 6">
    <name type="scientific">Tetraparma gracilis</name>
    <dbReference type="NCBI Taxonomy" id="2962635"/>
    <lineage>
        <taxon>Eukaryota</taxon>
        <taxon>Sar</taxon>
        <taxon>Stramenopiles</taxon>
        <taxon>Ochrophyta</taxon>
        <taxon>Bolidophyceae</taxon>
        <taxon>Parmales</taxon>
        <taxon>Triparmaceae</taxon>
        <taxon>Tetraparma</taxon>
    </lineage>
</organism>
<name>A0ABQ6N2D2_9STRA</name>
<proteinExistence type="inferred from homology"/>
<keyword evidence="3" id="KW-0268">Exocytosis</keyword>
<dbReference type="Proteomes" id="UP001165060">
    <property type="component" value="Unassembled WGS sequence"/>
</dbReference>
<sequence length="838" mass="91902">MCGERSDLSLTTLCSERSDLSLTTLYMLSASTKAEFERWFGGIQNFRTNMLAGMEAEALAEAGLDADGAEEEGRGEEGEDAGPETNLLLETETFENGEGHKKITAKQFVMSVAMVDDFFDKFDRDYISQAFMQAAVSPDHLSQACEVVSVMQVLYTNSLGLGERWTHMYRKWLLTSLKGQMALPVQRPDLLMSVVNGLMREHMLHSSETIREVENAIESCLQQEEEVGSVGEHGDEVDETEVQQLLRHTKGIINCLFMVVDDLVPMLPSDFNVLSLFQKKAEDRIQRKVCVFYASHKEVLDVDDVLSLLSWANNHKHVMERFGVYDMSVEFVEIEKDLYDKYSTQVESLQSQWQNRIFDNEKSHEVNSIHDGSKVTSWPEDLIGCVAMQLQITVNRLQGDNVDGICCKCIKLLRSFHGRLLKKFAEEEATMKVERMCTYSNDCSRFCDLLQDQTGVLDSMTEAGADRVSDVISDCVMLFSSLGGKGVDAIVDVMCGDIEEELLGCLFTDIPSGGDSEVAGVAEGMGGGDGGAGAGGLGIIVDMLAEYIEKVGEWLCDTSLVAMVLKKSLARIVKFYLESLLKAQPKIDADGEVMKQVREDARVLGECFEEYSDLVPATVVQREMVSFGQVVSLCSMDIGEIVDFWMSKLVKTFGSSSTLVVECALVMRADGVEAKKAVLKQVKELKAAHGSAIIHDEKCSCWLDLRSKRVRKRDVVVGAMMGKLQERKAELQAKVNSARGIGKMFVIRRTSSTGKAGVGVEGGEGFAVGSAGSGGGGWSGGGGGRERRNTAELREDGEESRELAGVDVDGEWEAEVDLGVGGGGKPAERNTGFGYDTI</sequence>
<feature type="compositionally biased region" description="Basic and acidic residues" evidence="4">
    <location>
        <begin position="784"/>
        <end position="804"/>
    </location>
</feature>
<comment type="similarity">
    <text evidence="1">Belongs to the SEC6 family.</text>
</comment>
<evidence type="ECO:0000313" key="5">
    <source>
        <dbReference type="EMBL" id="GMI38137.1"/>
    </source>
</evidence>
<evidence type="ECO:0000256" key="2">
    <source>
        <dbReference type="ARBA" id="ARBA00022448"/>
    </source>
</evidence>
<keyword evidence="6" id="KW-1185">Reference proteome</keyword>
<comment type="caution">
    <text evidence="5">The sequence shown here is derived from an EMBL/GenBank/DDBJ whole genome shotgun (WGS) entry which is preliminary data.</text>
</comment>
<feature type="region of interest" description="Disordered" evidence="4">
    <location>
        <begin position="770"/>
        <end position="838"/>
    </location>
</feature>
<dbReference type="InterPro" id="IPR042532">
    <property type="entry name" value="EXOC3/Sec6_C"/>
</dbReference>
<dbReference type="PANTHER" id="PTHR21292:SF1">
    <property type="entry name" value="EXOCYST COMPLEX COMPONENT 3"/>
    <property type="match status" value="1"/>
</dbReference>
<protein>
    <recommendedName>
        <fullName evidence="7">Exocyst complex component Sec6</fullName>
    </recommendedName>
</protein>
<dbReference type="Gene3D" id="1.10.357.70">
    <property type="entry name" value="Exocyst complex component Sec6, C-terminal domain"/>
    <property type="match status" value="1"/>
</dbReference>
<gene>
    <name evidence="5" type="ORF">TeGR_g9828</name>
</gene>
<evidence type="ECO:0000256" key="1">
    <source>
        <dbReference type="ARBA" id="ARBA00009447"/>
    </source>
</evidence>
<keyword evidence="2" id="KW-0813">Transport</keyword>
<feature type="compositionally biased region" description="Gly residues" evidence="4">
    <location>
        <begin position="770"/>
        <end position="783"/>
    </location>
</feature>
<evidence type="ECO:0008006" key="7">
    <source>
        <dbReference type="Google" id="ProtNLM"/>
    </source>
</evidence>
<dbReference type="Pfam" id="PF06046">
    <property type="entry name" value="Sec6"/>
    <property type="match status" value="1"/>
</dbReference>
<evidence type="ECO:0000256" key="3">
    <source>
        <dbReference type="ARBA" id="ARBA00022483"/>
    </source>
</evidence>
<dbReference type="EMBL" id="BRYB01000807">
    <property type="protein sequence ID" value="GMI38137.1"/>
    <property type="molecule type" value="Genomic_DNA"/>
</dbReference>
<dbReference type="InterPro" id="IPR010326">
    <property type="entry name" value="EXOC3/Sec6"/>
</dbReference>
<feature type="region of interest" description="Disordered" evidence="4">
    <location>
        <begin position="66"/>
        <end position="85"/>
    </location>
</feature>
<dbReference type="Gene3D" id="1.10.357.50">
    <property type="match status" value="1"/>
</dbReference>
<reference evidence="5 6" key="1">
    <citation type="journal article" date="2023" name="Commun. Biol.">
        <title>Genome analysis of Parmales, the sister group of diatoms, reveals the evolutionary specialization of diatoms from phago-mixotrophs to photoautotrophs.</title>
        <authorList>
            <person name="Ban H."/>
            <person name="Sato S."/>
            <person name="Yoshikawa S."/>
            <person name="Yamada K."/>
            <person name="Nakamura Y."/>
            <person name="Ichinomiya M."/>
            <person name="Sato N."/>
            <person name="Blanc-Mathieu R."/>
            <person name="Endo H."/>
            <person name="Kuwata A."/>
            <person name="Ogata H."/>
        </authorList>
    </citation>
    <scope>NUCLEOTIDE SEQUENCE [LARGE SCALE GENOMIC DNA]</scope>
</reference>